<dbReference type="Proteomes" id="UP000322530">
    <property type="component" value="Unassembled WGS sequence"/>
</dbReference>
<evidence type="ECO:0000313" key="5">
    <source>
        <dbReference type="Proteomes" id="UP000322530"/>
    </source>
</evidence>
<evidence type="ECO:0000313" key="4">
    <source>
        <dbReference type="EMBL" id="GCF08920.1"/>
    </source>
</evidence>
<dbReference type="RefSeq" id="WP_149401886.1">
    <property type="nucleotide sequence ID" value="NZ_BIXY01000033.1"/>
</dbReference>
<sequence>MNLRFHDVSSKQHKVAPHRKSHARLLRSLSVCGVMVMMLGVLAACGGSSTGSTTTSDGKTVITVLDHWPTEPSNTEINTLFSQYEKLHPNITIKRDPVPVGSLNSKIDQEAASHTLPSLISIDNPDMASFAATGILAPLDDYLKSSGISTSDFYAGSLSTMTYNNKTYGYSVGNNDLALYYNKKMFTDAGLKPPTTWSELSSSAKKLTKGDVYGLAMAAPATEEGSWQFEPFFWSNGGDITHVNNTNGVAALQYVSNLVKDGSLSKSSLNWGQADVLTQFQEGHAAMMVNGPWNISLLKGKGIDYGVVSIPASAVGGKSVSPLGGEDWVIPVGDPAKQKAAWDLLNWLEQPTQILAFDEINGYVPPLKSEGVTMLQSHPELAVFTNELNTAHARTAEVGAKYPTISQALWTAEQSALTGSQSPQAALDAAQTKIDATLKK</sequence>
<dbReference type="EMBL" id="BIXY01000033">
    <property type="protein sequence ID" value="GCF08920.1"/>
    <property type="molecule type" value="Genomic_DNA"/>
</dbReference>
<dbReference type="GO" id="GO:0015768">
    <property type="term" value="P:maltose transport"/>
    <property type="evidence" value="ECO:0007669"/>
    <property type="project" value="TreeGrafter"/>
</dbReference>
<evidence type="ECO:0000256" key="3">
    <source>
        <dbReference type="ARBA" id="ARBA00022729"/>
    </source>
</evidence>
<protein>
    <submittedName>
        <fullName evidence="4">Sugar ABC transporter substrate-binding protein</fullName>
    </submittedName>
</protein>
<dbReference type="PANTHER" id="PTHR30061">
    <property type="entry name" value="MALTOSE-BINDING PERIPLASMIC PROTEIN"/>
    <property type="match status" value="1"/>
</dbReference>
<organism evidence="4 5">
    <name type="scientific">Dictyobacter arantiisoli</name>
    <dbReference type="NCBI Taxonomy" id="2014874"/>
    <lineage>
        <taxon>Bacteria</taxon>
        <taxon>Bacillati</taxon>
        <taxon>Chloroflexota</taxon>
        <taxon>Ktedonobacteria</taxon>
        <taxon>Ktedonobacterales</taxon>
        <taxon>Dictyobacteraceae</taxon>
        <taxon>Dictyobacter</taxon>
    </lineage>
</organism>
<dbReference type="PANTHER" id="PTHR30061:SF50">
    <property type="entry name" value="MALTOSE_MALTODEXTRIN-BINDING PERIPLASMIC PROTEIN"/>
    <property type="match status" value="1"/>
</dbReference>
<dbReference type="AlphaFoldDB" id="A0A5A5TBQ2"/>
<dbReference type="GO" id="GO:0042956">
    <property type="term" value="P:maltodextrin transmembrane transport"/>
    <property type="evidence" value="ECO:0007669"/>
    <property type="project" value="TreeGrafter"/>
</dbReference>
<gene>
    <name evidence="4" type="ORF">KDI_24840</name>
</gene>
<keyword evidence="5" id="KW-1185">Reference proteome</keyword>
<evidence type="ECO:0000256" key="2">
    <source>
        <dbReference type="ARBA" id="ARBA00022448"/>
    </source>
</evidence>
<dbReference type="CDD" id="cd14748">
    <property type="entry name" value="PBP2_UgpB"/>
    <property type="match status" value="1"/>
</dbReference>
<name>A0A5A5TBQ2_9CHLR</name>
<accession>A0A5A5TBQ2</accession>
<comment type="caution">
    <text evidence="4">The sequence shown here is derived from an EMBL/GenBank/DDBJ whole genome shotgun (WGS) entry which is preliminary data.</text>
</comment>
<proteinExistence type="inferred from homology"/>
<dbReference type="SUPFAM" id="SSF53850">
    <property type="entry name" value="Periplasmic binding protein-like II"/>
    <property type="match status" value="1"/>
</dbReference>
<comment type="similarity">
    <text evidence="1">Belongs to the bacterial solute-binding protein 1 family.</text>
</comment>
<dbReference type="Gene3D" id="3.40.190.10">
    <property type="entry name" value="Periplasmic binding protein-like II"/>
    <property type="match status" value="2"/>
</dbReference>
<keyword evidence="3" id="KW-0732">Signal</keyword>
<dbReference type="GO" id="GO:0055052">
    <property type="term" value="C:ATP-binding cassette (ABC) transporter complex, substrate-binding subunit-containing"/>
    <property type="evidence" value="ECO:0007669"/>
    <property type="project" value="TreeGrafter"/>
</dbReference>
<reference evidence="4 5" key="1">
    <citation type="submission" date="2019-01" db="EMBL/GenBank/DDBJ databases">
        <title>Draft genome sequence of Dictyobacter sp. Uno17.</title>
        <authorList>
            <person name="Wang C.M."/>
            <person name="Zheng Y."/>
            <person name="Sakai Y."/>
            <person name="Abe K."/>
            <person name="Yokota A."/>
            <person name="Yabe S."/>
        </authorList>
    </citation>
    <scope>NUCLEOTIDE SEQUENCE [LARGE SCALE GENOMIC DNA]</scope>
    <source>
        <strain evidence="4 5">Uno17</strain>
    </source>
</reference>
<keyword evidence="2" id="KW-0813">Transport</keyword>
<dbReference type="Pfam" id="PF13416">
    <property type="entry name" value="SBP_bac_8"/>
    <property type="match status" value="1"/>
</dbReference>
<dbReference type="GO" id="GO:1901982">
    <property type="term" value="F:maltose binding"/>
    <property type="evidence" value="ECO:0007669"/>
    <property type="project" value="TreeGrafter"/>
</dbReference>
<dbReference type="InterPro" id="IPR006059">
    <property type="entry name" value="SBP"/>
</dbReference>
<dbReference type="OrthoDB" id="9808332at2"/>
<evidence type="ECO:0000256" key="1">
    <source>
        <dbReference type="ARBA" id="ARBA00008520"/>
    </source>
</evidence>